<dbReference type="Pfam" id="PF00504">
    <property type="entry name" value="Chloroa_b-bind"/>
    <property type="match status" value="1"/>
</dbReference>
<keyword evidence="7" id="KW-0604">Photosystem II</keyword>
<feature type="binding site" evidence="6">
    <location>
        <position position="891"/>
    </location>
    <ligand>
        <name>chlorophyll a</name>
        <dbReference type="ChEBI" id="CHEBI:58416"/>
        <label>1</label>
    </ligand>
</feature>
<dbReference type="EMBL" id="JALJOQ010000002">
    <property type="protein sequence ID" value="KAK9813837.1"/>
    <property type="molecule type" value="Genomic_DNA"/>
</dbReference>
<comment type="subcellular location">
    <subcellularLocation>
        <location evidence="7">Plastid</location>
        <location evidence="7">Chloroplast thylakoid membrane</location>
    </subcellularLocation>
</comment>
<feature type="region of interest" description="Disordered" evidence="8">
    <location>
        <begin position="593"/>
        <end position="664"/>
    </location>
</feature>
<feature type="region of interest" description="Disordered" evidence="8">
    <location>
        <begin position="402"/>
        <end position="446"/>
    </location>
</feature>
<keyword evidence="11" id="KW-1185">Reference proteome</keyword>
<keyword evidence="1 6" id="KW-0148">Chlorophyll</keyword>
<feature type="compositionally biased region" description="Low complexity" evidence="8">
    <location>
        <begin position="605"/>
        <end position="615"/>
    </location>
</feature>
<evidence type="ECO:0000256" key="4">
    <source>
        <dbReference type="ARBA" id="ARBA00022640"/>
    </source>
</evidence>
<protein>
    <recommendedName>
        <fullName evidence="7">Chlorophyll a-b binding protein, chloroplastic</fullName>
    </recommendedName>
</protein>
<proteinExistence type="inferred from homology"/>
<dbReference type="Gene3D" id="1.10.3460.10">
    <property type="entry name" value="Chlorophyll a/b binding protein domain"/>
    <property type="match status" value="1"/>
</dbReference>
<evidence type="ECO:0000256" key="2">
    <source>
        <dbReference type="ARBA" id="ARBA00022528"/>
    </source>
</evidence>
<dbReference type="Proteomes" id="UP001465755">
    <property type="component" value="Unassembled WGS sequence"/>
</dbReference>
<feature type="binding site" description="axial binding residue" evidence="6">
    <location>
        <position position="783"/>
    </location>
    <ligand>
        <name>chlorophyll b</name>
        <dbReference type="ChEBI" id="CHEBI:61721"/>
        <label>1</label>
    </ligand>
    <ligandPart>
        <name>Mg</name>
        <dbReference type="ChEBI" id="CHEBI:25107"/>
    </ligandPart>
</feature>
<feature type="domain" description="Rad21/Rec8-like protein N-terminal" evidence="9">
    <location>
        <begin position="1"/>
        <end position="95"/>
    </location>
</feature>
<feature type="compositionally biased region" description="Low complexity" evidence="8">
    <location>
        <begin position="271"/>
        <end position="284"/>
    </location>
</feature>
<dbReference type="GO" id="GO:0009522">
    <property type="term" value="C:photosystem I"/>
    <property type="evidence" value="ECO:0007669"/>
    <property type="project" value="UniProtKB-KW"/>
</dbReference>
<feature type="binding site" evidence="6">
    <location>
        <position position="728"/>
    </location>
    <ligand>
        <name>chlorophyll a</name>
        <dbReference type="ChEBI" id="CHEBI:58416"/>
        <label>1</label>
    </ligand>
</feature>
<feature type="compositionally biased region" description="Acidic residues" evidence="8">
    <location>
        <begin position="530"/>
        <end position="544"/>
    </location>
</feature>
<feature type="compositionally biased region" description="Acidic residues" evidence="8">
    <location>
        <begin position="435"/>
        <end position="446"/>
    </location>
</feature>
<keyword evidence="2 7" id="KW-0150">Chloroplast</keyword>
<dbReference type="SUPFAM" id="SSF103511">
    <property type="entry name" value="Chlorophyll a-b binding protein"/>
    <property type="match status" value="1"/>
</dbReference>
<feature type="binding site" description="axial binding residue" evidence="6">
    <location>
        <position position="804"/>
    </location>
    <ligand>
        <name>chlorophyll b</name>
        <dbReference type="ChEBI" id="CHEBI:61721"/>
        <label>1</label>
    </ligand>
    <ligandPart>
        <name>Mg</name>
        <dbReference type="ChEBI" id="CHEBI:25107"/>
    </ligandPart>
</feature>
<feature type="binding site" evidence="6">
    <location>
        <position position="731"/>
    </location>
    <ligand>
        <name>chlorophyll a</name>
        <dbReference type="ChEBI" id="CHEBI:58416"/>
        <label>1</label>
    </ligand>
</feature>
<keyword evidence="7" id="KW-0603">Photosystem I</keyword>
<dbReference type="AlphaFoldDB" id="A0AAW1Q0N9"/>
<keyword evidence="5 7" id="KW-0157">Chromophore</keyword>
<evidence type="ECO:0000259" key="9">
    <source>
        <dbReference type="Pfam" id="PF04825"/>
    </source>
</evidence>
<evidence type="ECO:0000256" key="7">
    <source>
        <dbReference type="RuleBase" id="RU363080"/>
    </source>
</evidence>
<dbReference type="GO" id="GO:0009765">
    <property type="term" value="P:photosynthesis, light harvesting"/>
    <property type="evidence" value="ECO:0007669"/>
    <property type="project" value="InterPro"/>
</dbReference>
<evidence type="ECO:0000313" key="10">
    <source>
        <dbReference type="EMBL" id="KAK9813837.1"/>
    </source>
</evidence>
<accession>A0AAW1Q0N9</accession>
<dbReference type="Pfam" id="PF04825">
    <property type="entry name" value="Rad21_Rec8_N"/>
    <property type="match status" value="1"/>
</dbReference>
<feature type="binding site" evidence="6">
    <location>
        <position position="859"/>
    </location>
    <ligand>
        <name>chlorophyll a</name>
        <dbReference type="ChEBI" id="CHEBI:58416"/>
        <label>1</label>
    </ligand>
</feature>
<feature type="binding site" description="axial binding residue" evidence="6">
    <location>
        <position position="733"/>
    </location>
    <ligand>
        <name>chlorophyll b</name>
        <dbReference type="ChEBI" id="CHEBI:61721"/>
        <label>1</label>
    </ligand>
    <ligandPart>
        <name>Mg</name>
        <dbReference type="ChEBI" id="CHEBI:25107"/>
    </ligandPart>
</feature>
<evidence type="ECO:0000256" key="5">
    <source>
        <dbReference type="ARBA" id="ARBA00022991"/>
    </source>
</evidence>
<feature type="binding site" evidence="6">
    <location>
        <position position="858"/>
    </location>
    <ligand>
        <name>chlorophyll a</name>
        <dbReference type="ChEBI" id="CHEBI:58416"/>
        <label>1</label>
    </ligand>
</feature>
<dbReference type="PANTHER" id="PTHR21649">
    <property type="entry name" value="CHLOROPHYLL A/B BINDING PROTEIN"/>
    <property type="match status" value="1"/>
</dbReference>
<reference evidence="10 11" key="1">
    <citation type="journal article" date="2024" name="Nat. Commun.">
        <title>Phylogenomics reveals the evolutionary origins of lichenization in chlorophyte algae.</title>
        <authorList>
            <person name="Puginier C."/>
            <person name="Libourel C."/>
            <person name="Otte J."/>
            <person name="Skaloud P."/>
            <person name="Haon M."/>
            <person name="Grisel S."/>
            <person name="Petersen M."/>
            <person name="Berrin J.G."/>
            <person name="Delaux P.M."/>
            <person name="Dal Grande F."/>
            <person name="Keller J."/>
        </authorList>
    </citation>
    <scope>NUCLEOTIDE SEQUENCE [LARGE SCALE GENOMIC DNA]</scope>
    <source>
        <strain evidence="10 11">SAG 2036</strain>
    </source>
</reference>
<keyword evidence="7" id="KW-0793">Thylakoid</keyword>
<evidence type="ECO:0000256" key="1">
    <source>
        <dbReference type="ARBA" id="ARBA00022494"/>
    </source>
</evidence>
<dbReference type="InterPro" id="IPR006910">
    <property type="entry name" value="Rad21_Rec8_N"/>
</dbReference>
<feature type="binding site" evidence="6">
    <location>
        <position position="862"/>
    </location>
    <ligand>
        <name>chlorophyll a</name>
        <dbReference type="ChEBI" id="CHEBI:58416"/>
        <label>1</label>
    </ligand>
</feature>
<dbReference type="GO" id="GO:0016168">
    <property type="term" value="F:chlorophyll binding"/>
    <property type="evidence" value="ECO:0007669"/>
    <property type="project" value="UniProtKB-KW"/>
</dbReference>
<feature type="binding site" evidence="6">
    <location>
        <position position="876"/>
    </location>
    <ligand>
        <name>chlorophyll a</name>
        <dbReference type="ChEBI" id="CHEBI:58416"/>
        <label>1</label>
    </ligand>
</feature>
<feature type="region of interest" description="Disordered" evidence="8">
    <location>
        <begin position="204"/>
        <end position="311"/>
    </location>
</feature>
<evidence type="ECO:0000256" key="6">
    <source>
        <dbReference type="PIRSR" id="PIRSR601344-1"/>
    </source>
</evidence>
<dbReference type="InterPro" id="IPR022796">
    <property type="entry name" value="Chloroa_b-bind"/>
</dbReference>
<sequence>MFYSAQILAKKGSLATIWIAAHLDRRLNRDNVFSTSIPSSVDTIVDPEQPLALRLSGQLLLGVVKIYSKKVGYLFDDCSSAVLKIQEVVKPADLKLLSEGAGRQAEQAITLPKDLDELNLFDASFRAYDPADLDLGQPAAFLLGGQDGTFTLTDEGSSQFEAQLSISEEQFAAVTDDLELLLSAPERLREAAPSVPLSGRKHFQDALDHSTPGPSGQDEQFEDVGPLDLDMPDLGGAAPGPASPLQAPPSQVSEPQGSVGSLGGGADVPELDLAGLDAEGGLDAMVEGLPTPSDNSGPTAGVQKSARKARPAQQALGALAGQRLKKARLDVEGGMVATQLRGAAIRALLADSAPLLQIRGPFLTAESEPDTYLLGAEEGAALEPLLLSAGDRRIMAPALRQALQGGAAPKRSPQASPRGRGRASKAASAAAAADPSEDPIEDPDVPEEAAPADAAYVGAEPEASLAMSGAEVMHADEHEAAGGQEAIDHMSPHHLDADVPEPMEDVDGATPLADELRSPSASIARSEAFELADSDANPGDETEAADPQTSFTSRTQTVLKQLKETLNGGTGVSVKRRRTSAAAAVKTQALFGGKGKRAQKEAKGAAKSAQKKGQSLLGGLGSQAKKQTQKAPSPPSAKKAQSAVKKVASKASKATKKGGSKGWLGGAGGAKDLDKFYGPNRDLFLPGGLFDRNDVPSYLDGSLAGDYGYDPLGLGKDPSNLEKYRLNELLHARWAMLAAAGIIIPEGLQANGASLKGGTWFETGAEMLNGGTLNYFAVPWAVVNNPLPLIVVTGIEVALLGAVENYRAKQEGPPGYSPGIGKFDSNVFNGIDNLYPGGPFDPLGLADDPEVFQELKVKEIKNGRLAMVSVLGFAFQGLVTGEGPYANWAKHVSDPFGYNLLTILGSEDRLPTL</sequence>
<comment type="caution">
    <text evidence="10">The sequence shown here is derived from an EMBL/GenBank/DDBJ whole genome shotgun (WGS) entry which is preliminary data.</text>
</comment>
<feature type="region of interest" description="Disordered" evidence="8">
    <location>
        <begin position="492"/>
        <end position="553"/>
    </location>
</feature>
<dbReference type="GO" id="GO:0009523">
    <property type="term" value="C:photosystem II"/>
    <property type="evidence" value="ECO:0007669"/>
    <property type="project" value="UniProtKB-KW"/>
</dbReference>
<evidence type="ECO:0000256" key="8">
    <source>
        <dbReference type="SAM" id="MobiDB-lite"/>
    </source>
</evidence>
<gene>
    <name evidence="10" type="ORF">WJX73_001104</name>
</gene>
<comment type="function">
    <text evidence="7">The light-harvesting complex (LHC) functions as a light receptor, it captures and delivers excitation energy to photosystems with which it is closely associated.</text>
</comment>
<feature type="compositionally biased region" description="Acidic residues" evidence="8">
    <location>
        <begin position="498"/>
        <end position="507"/>
    </location>
</feature>
<dbReference type="GO" id="GO:0009535">
    <property type="term" value="C:chloroplast thylakoid membrane"/>
    <property type="evidence" value="ECO:0007669"/>
    <property type="project" value="UniProtKB-SubCell"/>
</dbReference>
<name>A0AAW1Q0N9_9CHLO</name>
<dbReference type="InterPro" id="IPR001344">
    <property type="entry name" value="Chloro_AB-bd_pln"/>
</dbReference>
<feature type="binding site" evidence="6">
    <location>
        <position position="864"/>
    </location>
    <ligand>
        <name>chlorophyll a</name>
        <dbReference type="ChEBI" id="CHEBI:58416"/>
        <label>1</label>
    </ligand>
</feature>
<feature type="compositionally biased region" description="Low complexity" evidence="8">
    <location>
        <begin position="424"/>
        <end position="434"/>
    </location>
</feature>
<evidence type="ECO:0000256" key="3">
    <source>
        <dbReference type="ARBA" id="ARBA00022531"/>
    </source>
</evidence>
<feature type="compositionally biased region" description="Polar residues" evidence="8">
    <location>
        <begin position="248"/>
        <end position="259"/>
    </location>
</feature>
<evidence type="ECO:0000313" key="11">
    <source>
        <dbReference type="Proteomes" id="UP001465755"/>
    </source>
</evidence>
<keyword evidence="4 7" id="KW-0934">Plastid</keyword>
<feature type="compositionally biased region" description="Low complexity" evidence="8">
    <location>
        <begin position="622"/>
        <end position="652"/>
    </location>
</feature>
<comment type="similarity">
    <text evidence="7">Belongs to the light-harvesting chlorophyll a/b-binding (LHC) protein family.</text>
</comment>
<keyword evidence="3 7" id="KW-0602">Photosynthesis</keyword>
<organism evidence="10 11">
    <name type="scientific">Symbiochloris irregularis</name>
    <dbReference type="NCBI Taxonomy" id="706552"/>
    <lineage>
        <taxon>Eukaryota</taxon>
        <taxon>Viridiplantae</taxon>
        <taxon>Chlorophyta</taxon>
        <taxon>core chlorophytes</taxon>
        <taxon>Trebouxiophyceae</taxon>
        <taxon>Trebouxiales</taxon>
        <taxon>Trebouxiaceae</taxon>
        <taxon>Symbiochloris</taxon>
    </lineage>
</organism>